<feature type="compositionally biased region" description="Basic residues" evidence="1">
    <location>
        <begin position="74"/>
        <end position="83"/>
    </location>
</feature>
<dbReference type="Proteomes" id="UP000266723">
    <property type="component" value="Unassembled WGS sequence"/>
</dbReference>
<accession>A0ABQ7ANP9</accession>
<sequence length="388" mass="44510">MRTGTAPRVAHPALEFFVALSQFGDTGRRLMTWEDFRLEMRRLVEEAEKETAAQYHHLQKNDTHAAYTHTSTPRFKKSKKANHPHSPQKVEPAKEKLTIKQARNSQPNSLQLPKGPEIRPRSKGDSEHTERKTTVVHIKKGPRPEDEAMAQGLQKPPASSNQSIGEGDGRPNKSERLKESQGQHLTCPQNVEEDARNNKSTQATKEQITLQLAETIWVSTEAKDLICDPHKENTRCLDAKKKQEVTINNFLIPDAPPYHKTTSRRPYQYRGVVLTFQLKEDPPDLPPKIKPRKYQGKALESQKRMKPDLFYRGTGYTVSRLKPFQEIGYDIGTGTTPEPGGNRMHHSANRRTNQHMCFIKTAYLINQEEFCHETNFNAFYTQQRVRKN</sequence>
<evidence type="ECO:0000313" key="2">
    <source>
        <dbReference type="EMBL" id="KAF3515716.1"/>
    </source>
</evidence>
<name>A0ABQ7ANP9_BRACR</name>
<proteinExistence type="predicted"/>
<evidence type="ECO:0000313" key="3">
    <source>
        <dbReference type="Proteomes" id="UP000266723"/>
    </source>
</evidence>
<keyword evidence="3" id="KW-1185">Reference proteome</keyword>
<gene>
    <name evidence="2" type="ORF">DY000_02060078</name>
</gene>
<protein>
    <submittedName>
        <fullName evidence="2">Uncharacterized protein</fullName>
    </submittedName>
</protein>
<comment type="caution">
    <text evidence="2">The sequence shown here is derived from an EMBL/GenBank/DDBJ whole genome shotgun (WGS) entry which is preliminary data.</text>
</comment>
<dbReference type="EMBL" id="QGKV02001556">
    <property type="protein sequence ID" value="KAF3515716.1"/>
    <property type="molecule type" value="Genomic_DNA"/>
</dbReference>
<feature type="compositionally biased region" description="Basic and acidic residues" evidence="1">
    <location>
        <begin position="167"/>
        <end position="181"/>
    </location>
</feature>
<feature type="region of interest" description="Disordered" evidence="1">
    <location>
        <begin position="70"/>
        <end position="203"/>
    </location>
</feature>
<feature type="compositionally biased region" description="Polar residues" evidence="1">
    <location>
        <begin position="101"/>
        <end position="111"/>
    </location>
</feature>
<feature type="compositionally biased region" description="Basic and acidic residues" evidence="1">
    <location>
        <begin position="116"/>
        <end position="133"/>
    </location>
</feature>
<reference evidence="2 3" key="1">
    <citation type="journal article" date="2020" name="BMC Genomics">
        <title>Intraspecific diversification of the crop wild relative Brassica cretica Lam. using demographic model selection.</title>
        <authorList>
            <person name="Kioukis A."/>
            <person name="Michalopoulou V.A."/>
            <person name="Briers L."/>
            <person name="Pirintsos S."/>
            <person name="Studholme D.J."/>
            <person name="Pavlidis P."/>
            <person name="Sarris P.F."/>
        </authorList>
    </citation>
    <scope>NUCLEOTIDE SEQUENCE [LARGE SCALE GENOMIC DNA]</scope>
    <source>
        <strain evidence="3">cv. PFS-1207/04</strain>
    </source>
</reference>
<evidence type="ECO:0000256" key="1">
    <source>
        <dbReference type="SAM" id="MobiDB-lite"/>
    </source>
</evidence>
<organism evidence="2 3">
    <name type="scientific">Brassica cretica</name>
    <name type="common">Mustard</name>
    <dbReference type="NCBI Taxonomy" id="69181"/>
    <lineage>
        <taxon>Eukaryota</taxon>
        <taxon>Viridiplantae</taxon>
        <taxon>Streptophyta</taxon>
        <taxon>Embryophyta</taxon>
        <taxon>Tracheophyta</taxon>
        <taxon>Spermatophyta</taxon>
        <taxon>Magnoliopsida</taxon>
        <taxon>eudicotyledons</taxon>
        <taxon>Gunneridae</taxon>
        <taxon>Pentapetalae</taxon>
        <taxon>rosids</taxon>
        <taxon>malvids</taxon>
        <taxon>Brassicales</taxon>
        <taxon>Brassicaceae</taxon>
        <taxon>Brassiceae</taxon>
        <taxon>Brassica</taxon>
    </lineage>
</organism>